<dbReference type="PATRIC" id="fig|1608994.3.peg.786"/>
<dbReference type="OrthoDB" id="7031035at2"/>
<dbReference type="Proteomes" id="UP000036325">
    <property type="component" value="Unassembled WGS sequence"/>
</dbReference>
<dbReference type="InterPro" id="IPR012902">
    <property type="entry name" value="N_methyl_site"/>
</dbReference>
<dbReference type="InterPro" id="IPR013362">
    <property type="entry name" value="Pilus_4_PilV"/>
</dbReference>
<gene>
    <name evidence="1" type="ORF">TU86_01065</name>
</gene>
<protein>
    <submittedName>
        <fullName evidence="1">Pilus assembly protein PilV</fullName>
    </submittedName>
</protein>
<dbReference type="EMBL" id="JYLF01000001">
    <property type="protein sequence ID" value="KMN15396.1"/>
    <property type="molecule type" value="Genomic_DNA"/>
</dbReference>
<dbReference type="NCBIfam" id="TIGR02523">
    <property type="entry name" value="type_IV_pilV"/>
    <property type="match status" value="1"/>
</dbReference>
<reference evidence="1 2" key="1">
    <citation type="submission" date="2015-02" db="EMBL/GenBank/DDBJ databases">
        <title>Pseudomonas helleri sp. nov. and Pseudomonas weihenstephanensis sp. nov., isolated from raw cows milk.</title>
        <authorList>
            <person name="von Neubeck M."/>
            <person name="Huptas C."/>
            <person name="Wenning M."/>
            <person name="Scherer S."/>
        </authorList>
    </citation>
    <scope>NUCLEOTIDE SEQUENCE [LARGE SCALE GENOMIC DNA]</scope>
    <source>
        <strain evidence="1 2">DSM 29166</strain>
    </source>
</reference>
<dbReference type="PROSITE" id="PS00409">
    <property type="entry name" value="PROKAR_NTER_METHYL"/>
    <property type="match status" value="1"/>
</dbReference>
<comment type="caution">
    <text evidence="1">The sequence shown here is derived from an EMBL/GenBank/DDBJ whole genome shotgun (WGS) entry which is preliminary data.</text>
</comment>
<name>A0A0J6LM17_9PSED</name>
<accession>A0A0J6J0V2</accession>
<evidence type="ECO:0000313" key="1">
    <source>
        <dbReference type="EMBL" id="KMN15396.1"/>
    </source>
</evidence>
<dbReference type="Pfam" id="PF07963">
    <property type="entry name" value="N_methyl"/>
    <property type="match status" value="1"/>
</dbReference>
<dbReference type="STRING" id="1608994.TU86_01065"/>
<proteinExistence type="predicted"/>
<organism evidence="1 2">
    <name type="scientific">Pseudomonas weihenstephanensis</name>
    <dbReference type="NCBI Taxonomy" id="1608994"/>
    <lineage>
        <taxon>Bacteria</taxon>
        <taxon>Pseudomonadati</taxon>
        <taxon>Pseudomonadota</taxon>
        <taxon>Gammaproteobacteria</taxon>
        <taxon>Pseudomonadales</taxon>
        <taxon>Pseudomonadaceae</taxon>
        <taxon>Pseudomonas</taxon>
    </lineage>
</organism>
<dbReference type="AlphaFoldDB" id="A0A0J6LM17"/>
<sequence length="160" mass="17375">MNVMRRCNKHPQAGMTLIEVLIATLILSVGLLGAAGAQIKALKYVDSALMSTQASFIAYDMLDRIRANSAGDYRTSALTATNHGISATNVAGQDLNEFKRNIRQFAGDSARGAISVSEQQVTIHLEWDDSRAEGLDGAFQSFTLRSQLLLQHSVPSHEQV</sequence>
<dbReference type="NCBIfam" id="TIGR02532">
    <property type="entry name" value="IV_pilin_GFxxxE"/>
    <property type="match status" value="1"/>
</dbReference>
<accession>A0A0J6LM17</accession>
<evidence type="ECO:0000313" key="2">
    <source>
        <dbReference type="Proteomes" id="UP000036325"/>
    </source>
</evidence>
<dbReference type="RefSeq" id="WP_048362464.1">
    <property type="nucleotide sequence ID" value="NZ_JAAEBV010000001.1"/>
</dbReference>